<reference evidence="1 2" key="2">
    <citation type="journal article" date="2017" name="Nature">
        <title>The Apostasia genome and the evolution of orchids.</title>
        <authorList>
            <person name="Zhang G.Q."/>
            <person name="Liu K.W."/>
            <person name="Li Z."/>
            <person name="Lohaus R."/>
            <person name="Hsiao Y.Y."/>
            <person name="Niu S.C."/>
            <person name="Wang J.Y."/>
            <person name="Lin Y.C."/>
            <person name="Xu Q."/>
            <person name="Chen L.J."/>
            <person name="Yoshida K."/>
            <person name="Fujiwara S."/>
            <person name="Wang Z.W."/>
            <person name="Zhang Y.Q."/>
            <person name="Mitsuda N."/>
            <person name="Wang M."/>
            <person name="Liu G.H."/>
            <person name="Pecoraro L."/>
            <person name="Huang H.X."/>
            <person name="Xiao X.J."/>
            <person name="Lin M."/>
            <person name="Wu X.Y."/>
            <person name="Wu W.L."/>
            <person name="Chen Y.Y."/>
            <person name="Chang S.B."/>
            <person name="Sakamoto S."/>
            <person name="Ohme-Takagi M."/>
            <person name="Yagi M."/>
            <person name="Zeng S.J."/>
            <person name="Shen C.Y."/>
            <person name="Yeh C.M."/>
            <person name="Luo Y.B."/>
            <person name="Tsai W.C."/>
            <person name="Van de Peer Y."/>
            <person name="Liu Z.J."/>
        </authorList>
    </citation>
    <scope>NUCLEOTIDE SEQUENCE [LARGE SCALE GENOMIC DNA]</scope>
    <source>
        <tissue evidence="1">The whole plant</tissue>
    </source>
</reference>
<evidence type="ECO:0000313" key="2">
    <source>
        <dbReference type="Proteomes" id="UP000233837"/>
    </source>
</evidence>
<protein>
    <submittedName>
        <fullName evidence="1">Uncharacterized protein</fullName>
    </submittedName>
</protein>
<dbReference type="AlphaFoldDB" id="A0A2I0VCM0"/>
<sequence>MLWTKGQIDMQIVDQQTVIRHDGSVPVLKRKSHKDPKPSPAKLLVPKALKFFADKASVFKGRNKNVRSSKEYHAKEVTLIGPLQKLSGIRRSKNLKDELASSSVEQLVNVVDKSVANNFKEEDIVEQW</sequence>
<accession>A0A2I0VCM0</accession>
<dbReference type="Proteomes" id="UP000233837">
    <property type="component" value="Unassembled WGS sequence"/>
</dbReference>
<gene>
    <name evidence="1" type="ORF">MA16_Dca027464</name>
</gene>
<reference evidence="1 2" key="1">
    <citation type="journal article" date="2016" name="Sci. Rep.">
        <title>The Dendrobium catenatum Lindl. genome sequence provides insights into polysaccharide synthase, floral development and adaptive evolution.</title>
        <authorList>
            <person name="Zhang G.Q."/>
            <person name="Xu Q."/>
            <person name="Bian C."/>
            <person name="Tsai W.C."/>
            <person name="Yeh C.M."/>
            <person name="Liu K.W."/>
            <person name="Yoshida K."/>
            <person name="Zhang L.S."/>
            <person name="Chang S.B."/>
            <person name="Chen F."/>
            <person name="Shi Y."/>
            <person name="Su Y.Y."/>
            <person name="Zhang Y.Q."/>
            <person name="Chen L.J."/>
            <person name="Yin Y."/>
            <person name="Lin M."/>
            <person name="Huang H."/>
            <person name="Deng H."/>
            <person name="Wang Z.W."/>
            <person name="Zhu S.L."/>
            <person name="Zhao X."/>
            <person name="Deng C."/>
            <person name="Niu S.C."/>
            <person name="Huang J."/>
            <person name="Wang M."/>
            <person name="Liu G.H."/>
            <person name="Yang H.J."/>
            <person name="Xiao X.J."/>
            <person name="Hsiao Y.Y."/>
            <person name="Wu W.L."/>
            <person name="Chen Y.Y."/>
            <person name="Mitsuda N."/>
            <person name="Ohme-Takagi M."/>
            <person name="Luo Y.B."/>
            <person name="Van de Peer Y."/>
            <person name="Liu Z.J."/>
        </authorList>
    </citation>
    <scope>NUCLEOTIDE SEQUENCE [LARGE SCALE GENOMIC DNA]</scope>
    <source>
        <tissue evidence="1">The whole plant</tissue>
    </source>
</reference>
<keyword evidence="2" id="KW-1185">Reference proteome</keyword>
<evidence type="ECO:0000313" key="1">
    <source>
        <dbReference type="EMBL" id="PKU61155.1"/>
    </source>
</evidence>
<proteinExistence type="predicted"/>
<dbReference type="EMBL" id="KZ503831">
    <property type="protein sequence ID" value="PKU61155.1"/>
    <property type="molecule type" value="Genomic_DNA"/>
</dbReference>
<name>A0A2I0VCM0_9ASPA</name>
<organism evidence="1 2">
    <name type="scientific">Dendrobium catenatum</name>
    <dbReference type="NCBI Taxonomy" id="906689"/>
    <lineage>
        <taxon>Eukaryota</taxon>
        <taxon>Viridiplantae</taxon>
        <taxon>Streptophyta</taxon>
        <taxon>Embryophyta</taxon>
        <taxon>Tracheophyta</taxon>
        <taxon>Spermatophyta</taxon>
        <taxon>Magnoliopsida</taxon>
        <taxon>Liliopsida</taxon>
        <taxon>Asparagales</taxon>
        <taxon>Orchidaceae</taxon>
        <taxon>Epidendroideae</taxon>
        <taxon>Malaxideae</taxon>
        <taxon>Dendrobiinae</taxon>
        <taxon>Dendrobium</taxon>
    </lineage>
</organism>